<evidence type="ECO:0000259" key="1">
    <source>
        <dbReference type="Pfam" id="PF26138"/>
    </source>
</evidence>
<keyword evidence="3" id="KW-1185">Reference proteome</keyword>
<organism evidence="2 3">
    <name type="scientific">Kingdonia uniflora</name>
    <dbReference type="NCBI Taxonomy" id="39325"/>
    <lineage>
        <taxon>Eukaryota</taxon>
        <taxon>Viridiplantae</taxon>
        <taxon>Streptophyta</taxon>
        <taxon>Embryophyta</taxon>
        <taxon>Tracheophyta</taxon>
        <taxon>Spermatophyta</taxon>
        <taxon>Magnoliopsida</taxon>
        <taxon>Ranunculales</taxon>
        <taxon>Circaeasteraceae</taxon>
        <taxon>Kingdonia</taxon>
    </lineage>
</organism>
<evidence type="ECO:0000313" key="2">
    <source>
        <dbReference type="EMBL" id="KAF6140931.1"/>
    </source>
</evidence>
<dbReference type="PANTHER" id="PTHR46929">
    <property type="entry name" value="EXPRESSED PROTEIN"/>
    <property type="match status" value="1"/>
</dbReference>
<dbReference type="PANTHER" id="PTHR46929:SF3">
    <property type="entry name" value="MYB_SANT-LIKE DOMAIN-CONTAINING PROTEIN"/>
    <property type="match status" value="1"/>
</dbReference>
<dbReference type="InterPro" id="IPR058353">
    <property type="entry name" value="DUF8040"/>
</dbReference>
<comment type="caution">
    <text evidence="2">The sequence shown here is derived from an EMBL/GenBank/DDBJ whole genome shotgun (WGS) entry which is preliminary data.</text>
</comment>
<evidence type="ECO:0000313" key="3">
    <source>
        <dbReference type="Proteomes" id="UP000541444"/>
    </source>
</evidence>
<proteinExistence type="predicted"/>
<feature type="domain" description="DUF8040" evidence="1">
    <location>
        <begin position="58"/>
        <end position="145"/>
    </location>
</feature>
<dbReference type="Pfam" id="PF26138">
    <property type="entry name" value="DUF8040"/>
    <property type="match status" value="1"/>
</dbReference>
<reference evidence="2 3" key="1">
    <citation type="journal article" date="2020" name="IScience">
        <title>Genome Sequencing of the Endangered Kingdonia uniflora (Circaeasteraceae, Ranunculales) Reveals Potential Mechanisms of Evolutionary Specialization.</title>
        <authorList>
            <person name="Sun Y."/>
            <person name="Deng T."/>
            <person name="Zhang A."/>
            <person name="Moore M.J."/>
            <person name="Landis J.B."/>
            <person name="Lin N."/>
            <person name="Zhang H."/>
            <person name="Zhang X."/>
            <person name="Huang J."/>
            <person name="Zhang X."/>
            <person name="Sun H."/>
            <person name="Wang H."/>
        </authorList>
    </citation>
    <scope>NUCLEOTIDE SEQUENCE [LARGE SCALE GENOMIC DNA]</scope>
    <source>
        <strain evidence="2">TB1705</strain>
        <tissue evidence="2">Leaf</tissue>
    </source>
</reference>
<dbReference type="Proteomes" id="UP000541444">
    <property type="component" value="Unassembled WGS sequence"/>
</dbReference>
<sequence>MEDVDNEYHSDSLDAEWEEIKGAVVTACAVVESIVEALKFTTRIERQLSINRNYERTLFLRRLYEESDVTCHEMLRMNRVTFNLLCRRLKGKSLVDSRYVTAKKQVAIFLLVIGHDSQFRQTKLEFIRSSETVHRHFHNVLRFVIKLGRDRIKSTTSDFSPSMCSNSKPWHHYFKDVVDITNELGMKMTKNNLIWSNEIDVVMIKVLQDQLVNEELNMQITGSHAQNRFKTWRKWAPEVKFITNLSGFRWDEESKTITGDANIGKTLLEVNGNKKYIGKTMVNYNAIYELVGKDIVTWSRARTIFTLDDEMTSTYNGNDNNTIDLDVDIKILVAHDTQDPFPLRKITLKDLPKTLLQE</sequence>
<dbReference type="AlphaFoldDB" id="A0A7J7LE29"/>
<accession>A0A7J7LE29</accession>
<dbReference type="EMBL" id="JACGCM010002347">
    <property type="protein sequence ID" value="KAF6140931.1"/>
    <property type="molecule type" value="Genomic_DNA"/>
</dbReference>
<name>A0A7J7LE29_9MAGN</name>
<protein>
    <recommendedName>
        <fullName evidence="1">DUF8040 domain-containing protein</fullName>
    </recommendedName>
</protein>
<gene>
    <name evidence="2" type="ORF">GIB67_042344</name>
</gene>